<keyword evidence="9" id="KW-1185">Reference proteome</keyword>
<dbReference type="GO" id="GO:0071949">
    <property type="term" value="F:FAD binding"/>
    <property type="evidence" value="ECO:0007669"/>
    <property type="project" value="InterPro"/>
</dbReference>
<dbReference type="Gene3D" id="3.40.462.20">
    <property type="match status" value="1"/>
</dbReference>
<feature type="compositionally biased region" description="Low complexity" evidence="6">
    <location>
        <begin position="8"/>
        <end position="24"/>
    </location>
</feature>
<evidence type="ECO:0000313" key="9">
    <source>
        <dbReference type="Proteomes" id="UP000268094"/>
    </source>
</evidence>
<dbReference type="Gene3D" id="3.30.465.10">
    <property type="match status" value="1"/>
</dbReference>
<comment type="cofactor">
    <cofactor evidence="1">
        <name>FAD</name>
        <dbReference type="ChEBI" id="CHEBI:57692"/>
    </cofactor>
</comment>
<dbReference type="Pfam" id="PF08031">
    <property type="entry name" value="BBE"/>
    <property type="match status" value="1"/>
</dbReference>
<dbReference type="GO" id="GO:0016491">
    <property type="term" value="F:oxidoreductase activity"/>
    <property type="evidence" value="ECO:0007669"/>
    <property type="project" value="UniProtKB-KW"/>
</dbReference>
<evidence type="ECO:0000256" key="1">
    <source>
        <dbReference type="ARBA" id="ARBA00001974"/>
    </source>
</evidence>
<dbReference type="InterPro" id="IPR006093">
    <property type="entry name" value="Oxy_OxRdtase_FAD_BS"/>
</dbReference>
<sequence length="484" mass="52626">MTVETQRPTPTSGTGPPSGLTPDSVEPFRARLRGTLLQPGDAGYEEACQLYNGMIHKHPAMVVRCADAADVIASVNFARERKLEVSVRGGGHNGGGLGLCDNGLAIDLTNMRGVRVDPEARTVRVAGGAVWGDVDHATHAFGLAVPSGIISTTGVAGLTLGGGMGHLSRRFGLTIDNLLAVDMVLADGRLVTASAEKYPDLFWAVRGGGGNFGVVTSFLFRACPVDTVIAGPTLWPLDRAAEVMRWYREFLPAAPEDLNGFFAMMTVPPAPPFPEELHLKKMCGVVWCYTGDPAKADALFAPVRALNPALHGVQSMPYPLLQTAFDALYPPGLQWYWRADFVRELSDAAITRHVQFAERLPSMQSTMHLYPVDGAVHRVGAKDTAFSFRDVRWSEVIVGVDPSPERAAEVSDWAKSYYDALHPYSSGGAYVNFMMEEGQERVQATYRDNYPGLVAVKNIYDPTNFFHWNQNIRPGVEKPPSVAH</sequence>
<dbReference type="PROSITE" id="PS51387">
    <property type="entry name" value="FAD_PCMH"/>
    <property type="match status" value="1"/>
</dbReference>
<comment type="caution">
    <text evidence="8">The sequence shown here is derived from an EMBL/GenBank/DDBJ whole genome shotgun (WGS) entry which is preliminary data.</text>
</comment>
<dbReference type="InterPro" id="IPR016167">
    <property type="entry name" value="FAD-bd_PCMH_sub1"/>
</dbReference>
<dbReference type="Pfam" id="PF01565">
    <property type="entry name" value="FAD_binding_4"/>
    <property type="match status" value="1"/>
</dbReference>
<keyword evidence="3" id="KW-0285">Flavoprotein</keyword>
<dbReference type="InterPro" id="IPR006094">
    <property type="entry name" value="Oxid_FAD_bind_N"/>
</dbReference>
<accession>A0A3A8JFA9</accession>
<dbReference type="InterPro" id="IPR016166">
    <property type="entry name" value="FAD-bd_PCMH"/>
</dbReference>
<evidence type="ECO:0000256" key="5">
    <source>
        <dbReference type="ARBA" id="ARBA00023002"/>
    </source>
</evidence>
<dbReference type="Gene3D" id="3.30.43.10">
    <property type="entry name" value="Uridine Diphospho-n-acetylenolpyruvylglucosamine Reductase, domain 2"/>
    <property type="match status" value="1"/>
</dbReference>
<reference evidence="9" key="1">
    <citation type="submission" date="2018-09" db="EMBL/GenBank/DDBJ databases">
        <authorList>
            <person name="Livingstone P.G."/>
            <person name="Whitworth D.E."/>
        </authorList>
    </citation>
    <scope>NUCLEOTIDE SEQUENCE [LARGE SCALE GENOMIC DNA]</scope>
    <source>
        <strain evidence="9">CA054A</strain>
    </source>
</reference>
<dbReference type="PANTHER" id="PTHR42973:SF39">
    <property type="entry name" value="FAD-BINDING PCMH-TYPE DOMAIN-CONTAINING PROTEIN"/>
    <property type="match status" value="1"/>
</dbReference>
<dbReference type="RefSeq" id="WP_120538585.1">
    <property type="nucleotide sequence ID" value="NZ_RAVZ01000002.1"/>
</dbReference>
<dbReference type="InterPro" id="IPR036318">
    <property type="entry name" value="FAD-bd_PCMH-like_sf"/>
</dbReference>
<feature type="region of interest" description="Disordered" evidence="6">
    <location>
        <begin position="1"/>
        <end position="24"/>
    </location>
</feature>
<organism evidence="8 9">
    <name type="scientific">Corallococcus terminator</name>
    <dbReference type="NCBI Taxonomy" id="2316733"/>
    <lineage>
        <taxon>Bacteria</taxon>
        <taxon>Pseudomonadati</taxon>
        <taxon>Myxococcota</taxon>
        <taxon>Myxococcia</taxon>
        <taxon>Myxococcales</taxon>
        <taxon>Cystobacterineae</taxon>
        <taxon>Myxococcaceae</taxon>
        <taxon>Corallococcus</taxon>
    </lineage>
</organism>
<keyword evidence="4" id="KW-0274">FAD</keyword>
<proteinExistence type="inferred from homology"/>
<name>A0A3A8JFA9_9BACT</name>
<evidence type="ECO:0000256" key="6">
    <source>
        <dbReference type="SAM" id="MobiDB-lite"/>
    </source>
</evidence>
<evidence type="ECO:0000256" key="3">
    <source>
        <dbReference type="ARBA" id="ARBA00022630"/>
    </source>
</evidence>
<keyword evidence="5" id="KW-0560">Oxidoreductase</keyword>
<evidence type="ECO:0000256" key="4">
    <source>
        <dbReference type="ARBA" id="ARBA00022827"/>
    </source>
</evidence>
<dbReference type="SUPFAM" id="SSF56176">
    <property type="entry name" value="FAD-binding/transporter-associated domain-like"/>
    <property type="match status" value="1"/>
</dbReference>
<dbReference type="InterPro" id="IPR016169">
    <property type="entry name" value="FAD-bd_PCMH_sub2"/>
</dbReference>
<dbReference type="OrthoDB" id="9775082at2"/>
<dbReference type="InterPro" id="IPR050416">
    <property type="entry name" value="FAD-linked_Oxidoreductase"/>
</dbReference>
<feature type="domain" description="FAD-binding PCMH-type" evidence="7">
    <location>
        <begin position="55"/>
        <end position="225"/>
    </location>
</feature>
<protein>
    <submittedName>
        <fullName evidence="8">FAD-binding oxidoreductase</fullName>
    </submittedName>
</protein>
<dbReference type="PROSITE" id="PS00862">
    <property type="entry name" value="OX2_COVAL_FAD"/>
    <property type="match status" value="1"/>
</dbReference>
<dbReference type="Proteomes" id="UP000268094">
    <property type="component" value="Unassembled WGS sequence"/>
</dbReference>
<evidence type="ECO:0000256" key="2">
    <source>
        <dbReference type="ARBA" id="ARBA00005466"/>
    </source>
</evidence>
<comment type="similarity">
    <text evidence="2">Belongs to the oxygen-dependent FAD-linked oxidoreductase family.</text>
</comment>
<dbReference type="InterPro" id="IPR012951">
    <property type="entry name" value="BBE"/>
</dbReference>
<dbReference type="EMBL" id="RAVZ01000002">
    <property type="protein sequence ID" value="RKG94065.1"/>
    <property type="molecule type" value="Genomic_DNA"/>
</dbReference>
<gene>
    <name evidence="8" type="ORF">D7V88_00435</name>
</gene>
<dbReference type="AlphaFoldDB" id="A0A3A8JFA9"/>
<evidence type="ECO:0000313" key="8">
    <source>
        <dbReference type="EMBL" id="RKG94065.1"/>
    </source>
</evidence>
<evidence type="ECO:0000259" key="7">
    <source>
        <dbReference type="PROSITE" id="PS51387"/>
    </source>
</evidence>
<dbReference type="PANTHER" id="PTHR42973">
    <property type="entry name" value="BINDING OXIDOREDUCTASE, PUTATIVE (AFU_ORTHOLOGUE AFUA_1G17690)-RELATED"/>
    <property type="match status" value="1"/>
</dbReference>